<protein>
    <submittedName>
        <fullName evidence="5">FadR family transcriptional regulator</fullName>
    </submittedName>
    <submittedName>
        <fullName evidence="6">Pyruvate dehydrogenase complex repressor</fullName>
    </submittedName>
</protein>
<evidence type="ECO:0000256" key="3">
    <source>
        <dbReference type="ARBA" id="ARBA00023163"/>
    </source>
</evidence>
<sequence>MLQGDDRKAHRVALDHIEASLLNGKYKVGAKLPPERDLAKELGVSRGAVREAIRVLQAQGILESHPGPGRGTRIIAGHTAALGRLFRLHLALSSTSALDLTDTRVALERSTATLASRHWDDEALNKLGDLVDRMDRETTLDEFNALDTDFHVEIALTAHNPFIGDLSSAIRQAMRAPIRDASMAVDDWQALRNTLCKQHRQIFEAIEKRDGDLAAVLMEEHIRTAYQALKLGI</sequence>
<proteinExistence type="predicted"/>
<dbReference type="GO" id="GO:0003700">
    <property type="term" value="F:DNA-binding transcription factor activity"/>
    <property type="evidence" value="ECO:0007669"/>
    <property type="project" value="InterPro"/>
</dbReference>
<dbReference type="InterPro" id="IPR036388">
    <property type="entry name" value="WH-like_DNA-bd_sf"/>
</dbReference>
<dbReference type="Pfam" id="PF00392">
    <property type="entry name" value="GntR"/>
    <property type="match status" value="1"/>
</dbReference>
<dbReference type="SMART" id="SM00895">
    <property type="entry name" value="FCD"/>
    <property type="match status" value="1"/>
</dbReference>
<name>A0A3N4D4A1_9ACTN</name>
<dbReference type="PROSITE" id="PS50949">
    <property type="entry name" value="HTH_GNTR"/>
    <property type="match status" value="1"/>
</dbReference>
<keyword evidence="7" id="KW-1185">Reference proteome</keyword>
<dbReference type="InterPro" id="IPR008920">
    <property type="entry name" value="TF_FadR/GntR_C"/>
</dbReference>
<accession>A0A3N4D4A1</accession>
<dbReference type="Gene3D" id="1.20.120.530">
    <property type="entry name" value="GntR ligand-binding domain-like"/>
    <property type="match status" value="1"/>
</dbReference>
<gene>
    <name evidence="6" type="primary">pdhR</name>
    <name evidence="5" type="ORF">J5A53_09480</name>
    <name evidence="6" type="ORF">NCTC12967_01214</name>
</gene>
<dbReference type="SMART" id="SM00345">
    <property type="entry name" value="HTH_GNTR"/>
    <property type="match status" value="1"/>
</dbReference>
<dbReference type="Proteomes" id="UP000273044">
    <property type="component" value="Chromosome"/>
</dbReference>
<dbReference type="Pfam" id="PF07729">
    <property type="entry name" value="FCD"/>
    <property type="match status" value="1"/>
</dbReference>
<dbReference type="GeneID" id="64406692"/>
<dbReference type="PANTHER" id="PTHR43537:SF52">
    <property type="entry name" value="FATTY ACID METABOLISM REGULATOR PROTEIN"/>
    <property type="match status" value="1"/>
</dbReference>
<dbReference type="EMBL" id="CP072385">
    <property type="protein sequence ID" value="QUC10044.1"/>
    <property type="molecule type" value="Genomic_DNA"/>
</dbReference>
<reference evidence="6 7" key="1">
    <citation type="submission" date="2018-12" db="EMBL/GenBank/DDBJ databases">
        <authorList>
            <consortium name="Pathogen Informatics"/>
        </authorList>
    </citation>
    <scope>NUCLEOTIDE SEQUENCE [LARGE SCALE GENOMIC DNA]</scope>
    <source>
        <strain evidence="6 7">NCTC12967</strain>
    </source>
</reference>
<dbReference type="InterPro" id="IPR000524">
    <property type="entry name" value="Tscrpt_reg_HTH_GntR"/>
</dbReference>
<dbReference type="CDD" id="cd07377">
    <property type="entry name" value="WHTH_GntR"/>
    <property type="match status" value="1"/>
</dbReference>
<dbReference type="OMA" id="TGWVEIR"/>
<evidence type="ECO:0000313" key="5">
    <source>
        <dbReference type="EMBL" id="QUC10044.1"/>
    </source>
</evidence>
<reference evidence="5" key="2">
    <citation type="submission" date="2021-03" db="EMBL/GenBank/DDBJ databases">
        <title>Human Oral Microbial Genomes.</title>
        <authorList>
            <person name="Johnston C.D."/>
            <person name="Chen T."/>
            <person name="Dewhirst F.E."/>
        </authorList>
    </citation>
    <scope>NUCLEOTIDE SEQUENCE</scope>
    <source>
        <strain evidence="5">F0714</strain>
    </source>
</reference>
<feature type="domain" description="HTH gntR-type" evidence="4">
    <location>
        <begin position="7"/>
        <end position="77"/>
    </location>
</feature>
<dbReference type="AlphaFoldDB" id="A0A3N4D4A1"/>
<keyword evidence="1" id="KW-0805">Transcription regulation</keyword>
<evidence type="ECO:0000259" key="4">
    <source>
        <dbReference type="PROSITE" id="PS50949"/>
    </source>
</evidence>
<dbReference type="Gene3D" id="1.10.10.10">
    <property type="entry name" value="Winged helix-like DNA-binding domain superfamily/Winged helix DNA-binding domain"/>
    <property type="match status" value="1"/>
</dbReference>
<dbReference type="RefSeq" id="WP_014846322.1">
    <property type="nucleotide sequence ID" value="NZ_CAJZDL010000016.1"/>
</dbReference>
<dbReference type="PRINTS" id="PR00035">
    <property type="entry name" value="HTHGNTR"/>
</dbReference>
<dbReference type="InterPro" id="IPR011711">
    <property type="entry name" value="GntR_C"/>
</dbReference>
<dbReference type="Proteomes" id="UP000677180">
    <property type="component" value="Chromosome"/>
</dbReference>
<organism evidence="6 7">
    <name type="scientific">Arachnia propionica</name>
    <dbReference type="NCBI Taxonomy" id="1750"/>
    <lineage>
        <taxon>Bacteria</taxon>
        <taxon>Bacillati</taxon>
        <taxon>Actinomycetota</taxon>
        <taxon>Actinomycetes</taxon>
        <taxon>Propionibacteriales</taxon>
        <taxon>Propionibacteriaceae</taxon>
        <taxon>Arachnia</taxon>
    </lineage>
</organism>
<keyword evidence="6" id="KW-0670">Pyruvate</keyword>
<dbReference type="SUPFAM" id="SSF46785">
    <property type="entry name" value="Winged helix' DNA-binding domain"/>
    <property type="match status" value="1"/>
</dbReference>
<evidence type="ECO:0000313" key="7">
    <source>
        <dbReference type="Proteomes" id="UP000273044"/>
    </source>
</evidence>
<dbReference type="InterPro" id="IPR036390">
    <property type="entry name" value="WH_DNA-bd_sf"/>
</dbReference>
<evidence type="ECO:0000256" key="1">
    <source>
        <dbReference type="ARBA" id="ARBA00023015"/>
    </source>
</evidence>
<dbReference type="SUPFAM" id="SSF48008">
    <property type="entry name" value="GntR ligand-binding domain-like"/>
    <property type="match status" value="1"/>
</dbReference>
<dbReference type="GO" id="GO:0003677">
    <property type="term" value="F:DNA binding"/>
    <property type="evidence" value="ECO:0007669"/>
    <property type="project" value="UniProtKB-KW"/>
</dbReference>
<evidence type="ECO:0000256" key="2">
    <source>
        <dbReference type="ARBA" id="ARBA00023125"/>
    </source>
</evidence>
<dbReference type="EMBL" id="LR134406">
    <property type="protein sequence ID" value="VEH69934.1"/>
    <property type="molecule type" value="Genomic_DNA"/>
</dbReference>
<evidence type="ECO:0000313" key="6">
    <source>
        <dbReference type="EMBL" id="VEH69934.1"/>
    </source>
</evidence>
<dbReference type="OrthoDB" id="3172099at2"/>
<keyword evidence="2" id="KW-0238">DNA-binding</keyword>
<keyword evidence="3" id="KW-0804">Transcription</keyword>
<dbReference type="PANTHER" id="PTHR43537">
    <property type="entry name" value="TRANSCRIPTIONAL REGULATOR, GNTR FAMILY"/>
    <property type="match status" value="1"/>
</dbReference>